<comment type="subcellular location">
    <subcellularLocation>
        <location evidence="1">Secreted</location>
    </subcellularLocation>
</comment>
<keyword evidence="3" id="KW-0325">Glycoprotein</keyword>
<feature type="transmembrane region" description="Helical" evidence="4">
    <location>
        <begin position="12"/>
        <end position="30"/>
    </location>
</feature>
<keyword evidence="6" id="KW-1185">Reference proteome</keyword>
<keyword evidence="4" id="KW-1133">Transmembrane helix</keyword>
<dbReference type="Proteomes" id="UP000515156">
    <property type="component" value="Chromosome 1"/>
</dbReference>
<keyword evidence="4" id="KW-0472">Membrane</keyword>
<evidence type="ECO:0000256" key="4">
    <source>
        <dbReference type="SAM" id="Phobius"/>
    </source>
</evidence>
<dbReference type="AlphaFoldDB" id="A0A6P7XQT1"/>
<dbReference type="FunCoup" id="A0A6P7XQT1">
    <property type="interactions" value="447"/>
</dbReference>
<dbReference type="InParanoid" id="A0A6P7XQT1"/>
<dbReference type="GO" id="GO:0005576">
    <property type="term" value="C:extracellular region"/>
    <property type="evidence" value="ECO:0007669"/>
    <property type="project" value="UniProtKB-SubCell"/>
</dbReference>
<dbReference type="OrthoDB" id="9946758at2759"/>
<evidence type="ECO:0000256" key="1">
    <source>
        <dbReference type="ARBA" id="ARBA00004613"/>
    </source>
</evidence>
<keyword evidence="2" id="KW-0964">Secreted</keyword>
<dbReference type="RefSeq" id="XP_030057747.1">
    <property type="nucleotide sequence ID" value="XM_030201887.1"/>
</dbReference>
<dbReference type="Pfam" id="PF15027">
    <property type="entry name" value="MGT5A_N"/>
    <property type="match status" value="1"/>
</dbReference>
<protein>
    <submittedName>
        <fullName evidence="7">Coiled-coil domain-containing protein 126 isoform X1</fullName>
    </submittedName>
</protein>
<keyword evidence="4" id="KW-0812">Transmembrane</keyword>
<gene>
    <name evidence="7" type="primary">CCDC126</name>
</gene>
<dbReference type="PANTHER" id="PTHR46941:SF1">
    <property type="entry name" value="COILED-COIL DOMAIN-CONTAINING PROTEIN 126"/>
    <property type="match status" value="1"/>
</dbReference>
<dbReference type="GeneID" id="115469346"/>
<evidence type="ECO:0000259" key="5">
    <source>
        <dbReference type="Pfam" id="PF15027"/>
    </source>
</evidence>
<evidence type="ECO:0000313" key="7">
    <source>
        <dbReference type="RefSeq" id="XP_030057747.1"/>
    </source>
</evidence>
<dbReference type="KEGG" id="muo:115469346"/>
<accession>A0A6P7XQT1</accession>
<name>A0A6P7XQT1_9AMPH</name>
<reference evidence="7" key="1">
    <citation type="submission" date="2025-08" db="UniProtKB">
        <authorList>
            <consortium name="RefSeq"/>
        </authorList>
    </citation>
    <scope>IDENTIFICATION</scope>
</reference>
<sequence>MLLTFSRKTMSQKLSCMLLIFGFIWGLMLLRYTFQHPRHQSSAELRVQILDLSKKYVKALAEENKSIVNGGNGGSMTGYADLKRTIAVLLDDILQRLVKLESKVDDFVGNGLSANTTNGTSGNLVPMIAKPLMKALYVETWTVLGLVCQHISFEEKTLVFLDIVVGLFHSFAVVFWACQPEAC</sequence>
<dbReference type="GO" id="GO:0016020">
    <property type="term" value="C:membrane"/>
    <property type="evidence" value="ECO:0007669"/>
    <property type="project" value="TreeGrafter"/>
</dbReference>
<evidence type="ECO:0000313" key="6">
    <source>
        <dbReference type="Proteomes" id="UP000515156"/>
    </source>
</evidence>
<organism evidence="6 7">
    <name type="scientific">Microcaecilia unicolor</name>
    <dbReference type="NCBI Taxonomy" id="1415580"/>
    <lineage>
        <taxon>Eukaryota</taxon>
        <taxon>Metazoa</taxon>
        <taxon>Chordata</taxon>
        <taxon>Craniata</taxon>
        <taxon>Vertebrata</taxon>
        <taxon>Euteleostomi</taxon>
        <taxon>Amphibia</taxon>
        <taxon>Gymnophiona</taxon>
        <taxon>Siphonopidae</taxon>
        <taxon>Microcaecilia</taxon>
    </lineage>
</organism>
<feature type="domain" description="MGT5A-like N-terminal" evidence="5">
    <location>
        <begin position="4"/>
        <end position="130"/>
    </location>
</feature>
<evidence type="ECO:0000256" key="3">
    <source>
        <dbReference type="ARBA" id="ARBA00023180"/>
    </source>
</evidence>
<dbReference type="InterPro" id="IPR042759">
    <property type="entry name" value="CCDC126"/>
</dbReference>
<dbReference type="PANTHER" id="PTHR46941">
    <property type="entry name" value="COILED-COIL DOMAIN-CONTAINING PROTEIN 126"/>
    <property type="match status" value="1"/>
</dbReference>
<dbReference type="CTD" id="90693"/>
<proteinExistence type="predicted"/>
<dbReference type="InterPro" id="IPR027833">
    <property type="entry name" value="MGT5A-like_N"/>
</dbReference>
<evidence type="ECO:0000256" key="2">
    <source>
        <dbReference type="ARBA" id="ARBA00022525"/>
    </source>
</evidence>